<name>A0AAE4DWR8_9ENTR</name>
<accession>A0AAE4DWR8</accession>
<sequence>MATIPTLSNPHSTDSIACQLLDLPISSTQDLFELTDCCCAFVNVLLETHNRAERLALCGRLAFAIEELKNRCDEDLPSHLIEKLSTALPAQSCMPDCWQDTAMLVGYAQALNQALLSQTLASAVSQELAGLLHDLIYLLADYVREPYLLR</sequence>
<organism evidence="1 2">
    <name type="scientific">Enterobacter sichuanensis</name>
    <dbReference type="NCBI Taxonomy" id="2071710"/>
    <lineage>
        <taxon>Bacteria</taxon>
        <taxon>Pseudomonadati</taxon>
        <taxon>Pseudomonadota</taxon>
        <taxon>Gammaproteobacteria</taxon>
        <taxon>Enterobacterales</taxon>
        <taxon>Enterobacteriaceae</taxon>
        <taxon>Enterobacter</taxon>
        <taxon>Enterobacter cloacae complex</taxon>
    </lineage>
</organism>
<proteinExistence type="predicted"/>
<protein>
    <submittedName>
        <fullName evidence="1">Uncharacterized protein</fullName>
    </submittedName>
</protein>
<dbReference type="RefSeq" id="WP_059385254.1">
    <property type="nucleotide sequence ID" value="NZ_JACWFD010000002.1"/>
</dbReference>
<dbReference type="EMBL" id="JALLIR010000001">
    <property type="protein sequence ID" value="MDR9947066.1"/>
    <property type="molecule type" value="Genomic_DNA"/>
</dbReference>
<dbReference type="Proteomes" id="UP001185068">
    <property type="component" value="Unassembled WGS sequence"/>
</dbReference>
<evidence type="ECO:0000313" key="2">
    <source>
        <dbReference type="Proteomes" id="UP001185068"/>
    </source>
</evidence>
<evidence type="ECO:0000313" key="1">
    <source>
        <dbReference type="EMBL" id="MDR9947066.1"/>
    </source>
</evidence>
<comment type="caution">
    <text evidence="1">The sequence shown here is derived from an EMBL/GenBank/DDBJ whole genome shotgun (WGS) entry which is preliminary data.</text>
</comment>
<dbReference type="AlphaFoldDB" id="A0AAE4DWR8"/>
<reference evidence="1" key="1">
    <citation type="submission" date="2022-11" db="EMBL/GenBank/DDBJ databases">
        <title>blaNDM-1 and qnrB1 co-producing ST413 Enterobacter.</title>
        <authorList>
            <person name="Halder G."/>
            <person name="Chaudhuri B."/>
            <person name="Dutta S."/>
        </authorList>
    </citation>
    <scope>NUCLEOTIDE SEQUENCE</scope>
    <source>
        <strain evidence="1">PEER684</strain>
    </source>
</reference>
<gene>
    <name evidence="1" type="ORF">MX989_13345</name>
</gene>